<reference evidence="6" key="1">
    <citation type="submission" date="2022-08" db="EMBL/GenBank/DDBJ databases">
        <title>Genome analysis of Corynebacteriales strain.</title>
        <authorList>
            <person name="Lee S.D."/>
        </authorList>
    </citation>
    <scope>NUCLEOTIDE SEQUENCE</scope>
    <source>
        <strain evidence="6">D3-21</strain>
    </source>
</reference>
<feature type="transmembrane region" description="Helical" evidence="3">
    <location>
        <begin position="86"/>
        <end position="106"/>
    </location>
</feature>
<evidence type="ECO:0000259" key="4">
    <source>
        <dbReference type="Pfam" id="PF03816"/>
    </source>
</evidence>
<protein>
    <submittedName>
        <fullName evidence="6">LCP family protein</fullName>
    </submittedName>
</protein>
<dbReference type="EMBL" id="JANRHA010000006">
    <property type="protein sequence ID" value="MDG3015031.1"/>
    <property type="molecule type" value="Genomic_DNA"/>
</dbReference>
<keyword evidence="3" id="KW-0812">Transmembrane</keyword>
<feature type="compositionally biased region" description="Polar residues" evidence="2">
    <location>
        <begin position="580"/>
        <end position="590"/>
    </location>
</feature>
<dbReference type="Gene3D" id="3.40.630.190">
    <property type="entry name" value="LCP protein"/>
    <property type="match status" value="1"/>
</dbReference>
<dbReference type="Proteomes" id="UP001152755">
    <property type="component" value="Unassembled WGS sequence"/>
</dbReference>
<evidence type="ECO:0000313" key="7">
    <source>
        <dbReference type="Proteomes" id="UP001152755"/>
    </source>
</evidence>
<feature type="compositionally biased region" description="Pro residues" evidence="2">
    <location>
        <begin position="29"/>
        <end position="42"/>
    </location>
</feature>
<keyword evidence="3" id="KW-0472">Membrane</keyword>
<dbReference type="InterPro" id="IPR050922">
    <property type="entry name" value="LytR/CpsA/Psr_CW_biosynth"/>
</dbReference>
<dbReference type="PANTHER" id="PTHR33392:SF6">
    <property type="entry name" value="POLYISOPRENYL-TEICHOIC ACID--PEPTIDOGLYCAN TEICHOIC ACID TRANSFERASE TAGU"/>
    <property type="match status" value="1"/>
</dbReference>
<dbReference type="Pfam" id="PF13399">
    <property type="entry name" value="LytR_C"/>
    <property type="match status" value="1"/>
</dbReference>
<evidence type="ECO:0000256" key="1">
    <source>
        <dbReference type="ARBA" id="ARBA00006068"/>
    </source>
</evidence>
<feature type="compositionally biased region" description="Basic and acidic residues" evidence="2">
    <location>
        <begin position="1"/>
        <end position="21"/>
    </location>
</feature>
<gene>
    <name evidence="6" type="ORF">NVS88_10750</name>
</gene>
<feature type="domain" description="Cell envelope-related transcriptional attenuator" evidence="4">
    <location>
        <begin position="165"/>
        <end position="329"/>
    </location>
</feature>
<feature type="domain" description="LytR/CpsA/Psr regulator C-terminal" evidence="5">
    <location>
        <begin position="463"/>
        <end position="547"/>
    </location>
</feature>
<dbReference type="Pfam" id="PF03816">
    <property type="entry name" value="LytR_cpsA_psr"/>
    <property type="match status" value="1"/>
</dbReference>
<dbReference type="Gene3D" id="3.30.70.2390">
    <property type="match status" value="1"/>
</dbReference>
<feature type="compositionally biased region" description="Basic and acidic residues" evidence="2">
    <location>
        <begin position="414"/>
        <end position="424"/>
    </location>
</feature>
<evidence type="ECO:0000259" key="5">
    <source>
        <dbReference type="Pfam" id="PF13399"/>
    </source>
</evidence>
<evidence type="ECO:0000313" key="6">
    <source>
        <dbReference type="EMBL" id="MDG3015031.1"/>
    </source>
</evidence>
<comment type="similarity">
    <text evidence="1">Belongs to the LytR/CpsA/Psr (LCP) family.</text>
</comment>
<feature type="region of interest" description="Disordered" evidence="2">
    <location>
        <begin position="1"/>
        <end position="79"/>
    </location>
</feature>
<evidence type="ECO:0000256" key="3">
    <source>
        <dbReference type="SAM" id="Phobius"/>
    </source>
</evidence>
<dbReference type="InterPro" id="IPR027381">
    <property type="entry name" value="LytR/CpsA/Psr_C"/>
</dbReference>
<keyword evidence="7" id="KW-1185">Reference proteome</keyword>
<proteinExistence type="inferred from homology"/>
<dbReference type="NCBIfam" id="TIGR00350">
    <property type="entry name" value="lytR_cpsA_psr"/>
    <property type="match status" value="1"/>
</dbReference>
<name>A0A9X4M5W9_9ACTN</name>
<sequence length="590" mass="61784">MRRSFDADPESSKHSVADLLRKMNGGRNPSPPGPPRPAPPHAEPPRPEPPRAEPPRADPPRTVPPRSVTSRGGGRGRRAGLRAGQVVVAMAAAISLLVTGVVWGYLKSTDGQYTRIDALDQDSVDVRDPGGQYGDENYLIVGTDSRAGGNSKVGAGTTADADGARSDVVILVNIPANRSRVVAVSFPRDLNVTRPTCTGWDNDKGEYTGALVASESDVKLNGTYAVGGPKCLVKVIQKMSGLKVNHFVGMDFSGFESMVDTVGGVTVCTTMPLVDDELGTVLRKAGPQRINGKTALNYVRARKVEAEGNGDYGRIKRQQMFLSSLLRAALSNKVLLDPGKLNGFISAFTHSAFGDNLDTQALLKLGQSLQSVDAGAVTFLTVPTSGTDDYGNETPRLQDIENIFNAIIDDDPLPGEKKDDEHTAGKNTTEGDAAHQAADTRSLADRTAPPRSSATLTAVSPSSVSVQVRNATKRSGVAGTAADALGDEGFQIANIGDYTHSSDKTIVQFSGGNEAEAATVASALPGAVLQRTDDLDSVVEVVIGTDFAGRVRTPASYGTEVHPVIASDSNDPGSLPADLSVTNAADTTCG</sequence>
<dbReference type="InterPro" id="IPR004474">
    <property type="entry name" value="LytR_CpsA_psr"/>
</dbReference>
<feature type="region of interest" description="Disordered" evidence="2">
    <location>
        <begin position="409"/>
        <end position="460"/>
    </location>
</feature>
<feature type="region of interest" description="Disordered" evidence="2">
    <location>
        <begin position="567"/>
        <end position="590"/>
    </location>
</feature>
<evidence type="ECO:0000256" key="2">
    <source>
        <dbReference type="SAM" id="MobiDB-lite"/>
    </source>
</evidence>
<organism evidence="6 7">
    <name type="scientific">Speluncibacter jeojiensis</name>
    <dbReference type="NCBI Taxonomy" id="2710754"/>
    <lineage>
        <taxon>Bacteria</taxon>
        <taxon>Bacillati</taxon>
        <taxon>Actinomycetota</taxon>
        <taxon>Actinomycetes</taxon>
        <taxon>Mycobacteriales</taxon>
        <taxon>Speluncibacteraceae</taxon>
        <taxon>Speluncibacter</taxon>
    </lineage>
</organism>
<accession>A0A9X4M5W9</accession>
<keyword evidence="3" id="KW-1133">Transmembrane helix</keyword>
<dbReference type="PANTHER" id="PTHR33392">
    <property type="entry name" value="POLYISOPRENYL-TEICHOIC ACID--PEPTIDOGLYCAN TEICHOIC ACID TRANSFERASE TAGU"/>
    <property type="match status" value="1"/>
</dbReference>
<comment type="caution">
    <text evidence="6">The sequence shown here is derived from an EMBL/GenBank/DDBJ whole genome shotgun (WGS) entry which is preliminary data.</text>
</comment>
<dbReference type="AlphaFoldDB" id="A0A9X4M5W9"/>
<feature type="compositionally biased region" description="Polar residues" evidence="2">
    <location>
        <begin position="450"/>
        <end position="460"/>
    </location>
</feature>
<feature type="compositionally biased region" description="Basic and acidic residues" evidence="2">
    <location>
        <begin position="43"/>
        <end position="59"/>
    </location>
</feature>